<keyword evidence="2" id="KW-1185">Reference proteome</keyword>
<reference evidence="1 2" key="1">
    <citation type="submission" date="2021-02" db="EMBL/GenBank/DDBJ databases">
        <title>De Novo genome assembly of isolated myxobacteria.</title>
        <authorList>
            <person name="Stevens D.C."/>
        </authorList>
    </citation>
    <scope>NUCLEOTIDE SEQUENCE [LARGE SCALE GENOMIC DNA]</scope>
    <source>
        <strain evidence="2">SCPEA02</strain>
    </source>
</reference>
<dbReference type="Gene3D" id="3.30.70.100">
    <property type="match status" value="1"/>
</dbReference>
<keyword evidence="1" id="KW-0560">Oxidoreductase</keyword>
<dbReference type="EMBL" id="CP071090">
    <property type="protein sequence ID" value="QSQ22671.1"/>
    <property type="molecule type" value="Genomic_DNA"/>
</dbReference>
<dbReference type="Proteomes" id="UP000662747">
    <property type="component" value="Chromosome"/>
</dbReference>
<dbReference type="SUPFAM" id="SSF54909">
    <property type="entry name" value="Dimeric alpha+beta barrel"/>
    <property type="match status" value="1"/>
</dbReference>
<proteinExistence type="predicted"/>
<dbReference type="RefSeq" id="WP_206724246.1">
    <property type="nucleotide sequence ID" value="NZ_CP071090.1"/>
</dbReference>
<dbReference type="GO" id="GO:0004497">
    <property type="term" value="F:monooxygenase activity"/>
    <property type="evidence" value="ECO:0007669"/>
    <property type="project" value="UniProtKB-KW"/>
</dbReference>
<name>A0ABX7NW78_9BACT</name>
<gene>
    <name evidence="1" type="ORF">JY651_47500</name>
</gene>
<sequence length="99" mass="10839">MISVGLLARLKAKPGKEAQLRDLLKSAESLARAESKTVVWFAFETPDQQCWIFDAFADESGRKAHLEGEIAKALMKVAPDLLAEPPDIKPVSLHASKLP</sequence>
<organism evidence="1 2">
    <name type="scientific">Pyxidicoccus parkwayensis</name>
    <dbReference type="NCBI Taxonomy" id="2813578"/>
    <lineage>
        <taxon>Bacteria</taxon>
        <taxon>Pseudomonadati</taxon>
        <taxon>Myxococcota</taxon>
        <taxon>Myxococcia</taxon>
        <taxon>Myxococcales</taxon>
        <taxon>Cystobacterineae</taxon>
        <taxon>Myxococcaceae</taxon>
        <taxon>Pyxidicoccus</taxon>
    </lineage>
</organism>
<evidence type="ECO:0000313" key="1">
    <source>
        <dbReference type="EMBL" id="QSQ22671.1"/>
    </source>
</evidence>
<evidence type="ECO:0000313" key="2">
    <source>
        <dbReference type="Proteomes" id="UP000662747"/>
    </source>
</evidence>
<dbReference type="InterPro" id="IPR011008">
    <property type="entry name" value="Dimeric_a/b-barrel"/>
</dbReference>
<protein>
    <submittedName>
        <fullName evidence="1">Antibiotic biosynthesis monooxygenase</fullName>
    </submittedName>
</protein>
<accession>A0ABX7NW78</accession>
<keyword evidence="1" id="KW-0503">Monooxygenase</keyword>